<proteinExistence type="predicted"/>
<dbReference type="AlphaFoldDB" id="A0A540W0J0"/>
<dbReference type="EMBL" id="VIGB01000003">
    <property type="protein sequence ID" value="TQF02477.1"/>
    <property type="molecule type" value="Genomic_DNA"/>
</dbReference>
<dbReference type="OrthoDB" id="5122030at2"/>
<comment type="caution">
    <text evidence="1">The sequence shown here is derived from an EMBL/GenBank/DDBJ whole genome shotgun (WGS) entry which is preliminary data.</text>
</comment>
<keyword evidence="2" id="KW-1185">Reference proteome</keyword>
<dbReference type="SUPFAM" id="SSF47240">
    <property type="entry name" value="Ferritin-like"/>
    <property type="match status" value="1"/>
</dbReference>
<name>A0A540W0J0_9ACTN</name>
<dbReference type="RefSeq" id="WP_141633170.1">
    <property type="nucleotide sequence ID" value="NZ_VIGB01000003.1"/>
</dbReference>
<dbReference type="InterPro" id="IPR012348">
    <property type="entry name" value="RNR-like"/>
</dbReference>
<evidence type="ECO:0000313" key="2">
    <source>
        <dbReference type="Proteomes" id="UP000319103"/>
    </source>
</evidence>
<organism evidence="1 2">
    <name type="scientific">Kitasatospora acidiphila</name>
    <dbReference type="NCBI Taxonomy" id="2567942"/>
    <lineage>
        <taxon>Bacteria</taxon>
        <taxon>Bacillati</taxon>
        <taxon>Actinomycetota</taxon>
        <taxon>Actinomycetes</taxon>
        <taxon>Kitasatosporales</taxon>
        <taxon>Streptomycetaceae</taxon>
        <taxon>Kitasatospora</taxon>
    </lineage>
</organism>
<accession>A0A540W0J0</accession>
<dbReference type="CDD" id="cd00657">
    <property type="entry name" value="Ferritin_like"/>
    <property type="match status" value="1"/>
</dbReference>
<dbReference type="GO" id="GO:0016491">
    <property type="term" value="F:oxidoreductase activity"/>
    <property type="evidence" value="ECO:0007669"/>
    <property type="project" value="InterPro"/>
</dbReference>
<protein>
    <submittedName>
        <fullName evidence="1">Ferritin-like domain-containing protein</fullName>
    </submittedName>
</protein>
<sequence length="248" mass="27149">MSEDGFADWVAEFEGERARRARLEEPRWEWGANLPATVCRSLQKFQIGEDGDGRNLIGKADLAGGPHYAAAVRLFIGEESNHARLLARLLETAGVATLTGHWSDRIFMRVRRLLGLRLELMVLMTAELVAVEYYRDLRDGVADPLTREVAARILRDEQRHIPFHTRRLHDSIAELPIALRPLAVTGWRLLLLAAALFVAVDHGPALHSLRASRTGFVLGVLRSSVPVAAGLLGAVGTPGAAAAHRAPA</sequence>
<evidence type="ECO:0000313" key="1">
    <source>
        <dbReference type="EMBL" id="TQF02477.1"/>
    </source>
</evidence>
<reference evidence="1 2" key="1">
    <citation type="submission" date="2019-06" db="EMBL/GenBank/DDBJ databases">
        <title>Description of Kitasatospora acidophila sp. nov. isolated from pine grove soil, and reclassification of Streptomyces novaecaesareae to Kitasatospora novaeceasareae comb. nov.</title>
        <authorList>
            <person name="Kim M.J."/>
        </authorList>
    </citation>
    <scope>NUCLEOTIDE SEQUENCE [LARGE SCALE GENOMIC DNA]</scope>
    <source>
        <strain evidence="1 2">MMS16-CNU292</strain>
    </source>
</reference>
<dbReference type="Proteomes" id="UP000319103">
    <property type="component" value="Unassembled WGS sequence"/>
</dbReference>
<gene>
    <name evidence="1" type="ORF">E6W39_09580</name>
</gene>
<dbReference type="InterPro" id="IPR009078">
    <property type="entry name" value="Ferritin-like_SF"/>
</dbReference>
<dbReference type="Gene3D" id="1.10.620.20">
    <property type="entry name" value="Ribonucleotide Reductase, subunit A"/>
    <property type="match status" value="1"/>
</dbReference>